<protein>
    <recommendedName>
        <fullName evidence="2">Phytanoyl-CoA dioxygenase</fullName>
    </recommendedName>
</protein>
<sequence length="363" mass="42422">MNAKHVQRRSMLETFNKEDILKCVLLREFAPDAVKSLDENGYMVFPIASLLQQNPKMVIKEMIETIKNFPEYKPSVQMHVLGGFAALGNPASFHNPFVRKLRINVMKEMIPVFSKVSRTFPNPSDWKLEQIPCRMLLRKKGLCPSRESWHRDESPNAKEHDKMYGGWLNLDSHIQFFSCVPGTHKGIRGHSGFASIKDKQEIKRLDGLKVSVAIPPGHILVFYEHMVHEVLSKKAKTDQRRQHFSWRITKETEQLHPNLEERLRNQAVMALKSNQIPPMYATLHWTNWRQKIVDFTEHIRPECTEIRTVKNGKDAGKSYRVVHRHMSSLREYGFPLYPDYAEEEIEILKPNRRWVIEGVTYNI</sequence>
<dbReference type="AlphaFoldDB" id="A0A6C0K9F2"/>
<evidence type="ECO:0008006" key="2">
    <source>
        <dbReference type="Google" id="ProtNLM"/>
    </source>
</evidence>
<reference evidence="1" key="1">
    <citation type="journal article" date="2020" name="Nature">
        <title>Giant virus diversity and host interactions through global metagenomics.</title>
        <authorList>
            <person name="Schulz F."/>
            <person name="Roux S."/>
            <person name="Paez-Espino D."/>
            <person name="Jungbluth S."/>
            <person name="Walsh D.A."/>
            <person name="Denef V.J."/>
            <person name="McMahon K.D."/>
            <person name="Konstantinidis K.T."/>
            <person name="Eloe-Fadrosh E.A."/>
            <person name="Kyrpides N.C."/>
            <person name="Woyke T."/>
        </authorList>
    </citation>
    <scope>NUCLEOTIDE SEQUENCE</scope>
    <source>
        <strain evidence="1">GVMAG-S-1102113-126</strain>
    </source>
</reference>
<dbReference type="Gene3D" id="2.60.120.620">
    <property type="entry name" value="q2cbj1_9rhob like domain"/>
    <property type="match status" value="1"/>
</dbReference>
<evidence type="ECO:0000313" key="1">
    <source>
        <dbReference type="EMBL" id="QHU14685.1"/>
    </source>
</evidence>
<dbReference type="EMBL" id="MN740845">
    <property type="protein sequence ID" value="QHU14685.1"/>
    <property type="molecule type" value="Genomic_DNA"/>
</dbReference>
<dbReference type="SUPFAM" id="SSF51197">
    <property type="entry name" value="Clavaminate synthase-like"/>
    <property type="match status" value="1"/>
</dbReference>
<name>A0A6C0K9F2_9ZZZZ</name>
<proteinExistence type="predicted"/>
<accession>A0A6C0K9F2</accession>
<organism evidence="1">
    <name type="scientific">viral metagenome</name>
    <dbReference type="NCBI Taxonomy" id="1070528"/>
    <lineage>
        <taxon>unclassified sequences</taxon>
        <taxon>metagenomes</taxon>
        <taxon>organismal metagenomes</taxon>
    </lineage>
</organism>